<keyword evidence="2" id="KW-0217">Developmental protein</keyword>
<evidence type="ECO:0000256" key="2">
    <source>
        <dbReference type="ARBA" id="ARBA00022473"/>
    </source>
</evidence>
<protein>
    <recommendedName>
        <fullName evidence="9">Paired domain-containing protein</fullName>
    </recommendedName>
</protein>
<dbReference type="FunFam" id="1.10.10.10:FF:000003">
    <property type="entry name" value="Paired box protein Pax-6"/>
    <property type="match status" value="1"/>
</dbReference>
<evidence type="ECO:0000313" key="10">
    <source>
        <dbReference type="EMBL" id="CAB3409481.1"/>
    </source>
</evidence>
<dbReference type="Pfam" id="PF00292">
    <property type="entry name" value="PAX"/>
    <property type="match status" value="1"/>
</dbReference>
<evidence type="ECO:0000259" key="9">
    <source>
        <dbReference type="PROSITE" id="PS51057"/>
    </source>
</evidence>
<dbReference type="PANTHER" id="PTHR45636">
    <property type="entry name" value="PAIRED BOX PROTEIN PAX-6-RELATED-RELATED"/>
    <property type="match status" value="1"/>
</dbReference>
<dbReference type="PRINTS" id="PR00027">
    <property type="entry name" value="PAIREDBOX"/>
</dbReference>
<dbReference type="InterPro" id="IPR043565">
    <property type="entry name" value="PAX_fam"/>
</dbReference>
<keyword evidence="3" id="KW-0563">Paired box</keyword>
<dbReference type="Proteomes" id="UP000494206">
    <property type="component" value="Unassembled WGS sequence"/>
</dbReference>
<comment type="subcellular location">
    <subcellularLocation>
        <location evidence="1">Nucleus</location>
    </subcellularLocation>
</comment>
<evidence type="ECO:0000256" key="3">
    <source>
        <dbReference type="ARBA" id="ARBA00022724"/>
    </source>
</evidence>
<evidence type="ECO:0000313" key="11">
    <source>
        <dbReference type="Proteomes" id="UP000494206"/>
    </source>
</evidence>
<evidence type="ECO:0000256" key="6">
    <source>
        <dbReference type="ARBA" id="ARBA00023163"/>
    </source>
</evidence>
<dbReference type="GO" id="GO:0005634">
    <property type="term" value="C:nucleus"/>
    <property type="evidence" value="ECO:0007669"/>
    <property type="project" value="UniProtKB-SubCell"/>
</dbReference>
<evidence type="ECO:0000256" key="4">
    <source>
        <dbReference type="ARBA" id="ARBA00023015"/>
    </source>
</evidence>
<keyword evidence="11" id="KW-1185">Reference proteome</keyword>
<comment type="caution">
    <text evidence="10">The sequence shown here is derived from an EMBL/GenBank/DDBJ whole genome shotgun (WGS) entry which is preliminary data.</text>
</comment>
<gene>
    <name evidence="10" type="ORF">CBOVIS_LOCUS11129</name>
</gene>
<dbReference type="InterPro" id="IPR043182">
    <property type="entry name" value="PAIRED_DNA-bd_dom"/>
</dbReference>
<evidence type="ECO:0000256" key="1">
    <source>
        <dbReference type="ARBA" id="ARBA00004123"/>
    </source>
</evidence>
<dbReference type="PROSITE" id="PS00034">
    <property type="entry name" value="PAIRED_1"/>
    <property type="match status" value="1"/>
</dbReference>
<dbReference type="SUPFAM" id="SSF46689">
    <property type="entry name" value="Homeodomain-like"/>
    <property type="match status" value="1"/>
</dbReference>
<evidence type="ECO:0000256" key="5">
    <source>
        <dbReference type="ARBA" id="ARBA00023125"/>
    </source>
</evidence>
<organism evidence="10 11">
    <name type="scientific">Caenorhabditis bovis</name>
    <dbReference type="NCBI Taxonomy" id="2654633"/>
    <lineage>
        <taxon>Eukaryota</taxon>
        <taxon>Metazoa</taxon>
        <taxon>Ecdysozoa</taxon>
        <taxon>Nematoda</taxon>
        <taxon>Chromadorea</taxon>
        <taxon>Rhabditida</taxon>
        <taxon>Rhabditina</taxon>
        <taxon>Rhabditomorpha</taxon>
        <taxon>Rhabditoidea</taxon>
        <taxon>Rhabditidae</taxon>
        <taxon>Peloderinae</taxon>
        <taxon>Caenorhabditis</taxon>
    </lineage>
</organism>
<proteinExistence type="predicted"/>
<evidence type="ECO:0000256" key="8">
    <source>
        <dbReference type="SAM" id="MobiDB-lite"/>
    </source>
</evidence>
<dbReference type="AlphaFoldDB" id="A0A8S1F0G3"/>
<feature type="domain" description="Paired" evidence="9">
    <location>
        <begin position="32"/>
        <end position="158"/>
    </location>
</feature>
<dbReference type="CDD" id="cd00131">
    <property type="entry name" value="PAX"/>
    <property type="match status" value="1"/>
</dbReference>
<name>A0A8S1F0G3_9PELO</name>
<keyword evidence="5" id="KW-0238">DNA-binding</keyword>
<dbReference type="EMBL" id="CADEPM010000008">
    <property type="protein sequence ID" value="CAB3409481.1"/>
    <property type="molecule type" value="Genomic_DNA"/>
</dbReference>
<dbReference type="SMART" id="SM00351">
    <property type="entry name" value="PAX"/>
    <property type="match status" value="1"/>
</dbReference>
<evidence type="ECO:0000256" key="7">
    <source>
        <dbReference type="ARBA" id="ARBA00023242"/>
    </source>
</evidence>
<feature type="compositionally biased region" description="Polar residues" evidence="8">
    <location>
        <begin position="173"/>
        <end position="189"/>
    </location>
</feature>
<dbReference type="GO" id="GO:0000978">
    <property type="term" value="F:RNA polymerase II cis-regulatory region sequence-specific DNA binding"/>
    <property type="evidence" value="ECO:0007669"/>
    <property type="project" value="TreeGrafter"/>
</dbReference>
<keyword evidence="7" id="KW-0539">Nucleus</keyword>
<dbReference type="PANTHER" id="PTHR45636:SF41">
    <property type="entry name" value="PAIRED BOX PROTEIN PAX-6-RELATED"/>
    <property type="match status" value="1"/>
</dbReference>
<dbReference type="InterPro" id="IPR001523">
    <property type="entry name" value="Paired_dom"/>
</dbReference>
<dbReference type="InterPro" id="IPR036388">
    <property type="entry name" value="WH-like_DNA-bd_sf"/>
</dbReference>
<dbReference type="InterPro" id="IPR009057">
    <property type="entry name" value="Homeodomain-like_sf"/>
</dbReference>
<dbReference type="Gene3D" id="1.10.10.10">
    <property type="entry name" value="Winged helix-like DNA-binding domain superfamily/Winged helix DNA-binding domain"/>
    <property type="match status" value="2"/>
</dbReference>
<dbReference type="OrthoDB" id="3225452at2759"/>
<feature type="region of interest" description="Disordered" evidence="8">
    <location>
        <begin position="162"/>
        <end position="189"/>
    </location>
</feature>
<accession>A0A8S1F0G3</accession>
<reference evidence="10 11" key="1">
    <citation type="submission" date="2020-04" db="EMBL/GenBank/DDBJ databases">
        <authorList>
            <person name="Laetsch R D."/>
            <person name="Stevens L."/>
            <person name="Kumar S."/>
            <person name="Blaxter L. M."/>
        </authorList>
    </citation>
    <scope>NUCLEOTIDE SEQUENCE [LARGE SCALE GENOMIC DNA]</scope>
</reference>
<keyword evidence="6" id="KW-0804">Transcription</keyword>
<keyword evidence="4" id="KW-0805">Transcription regulation</keyword>
<sequence length="271" mass="29346">MDQLWRGYYPYPHPGLAGVPTHSHAVFPIDNSHTGVNQLGGVFVNGRPLPDHIRSRIVDMAHQGVRPCDISRQLRVSHGCVSKILGRYYETGSVRPGVIGGSKPKVATPRVVGCIAAYKRANPTMFAWEIREKLLQDRVCDPDNVPSVSSINRIVRNKAFMAQTGTGSGGPMKSSSNPQNSSMQASSAQGFAANTPYSINDLLGFEAKLQKEWSHMPGASSSSSSSSTPSEDKMPSHVTSADMSLVYPANPDDWIMRTPLGILPQPYTGQL</sequence>
<dbReference type="GO" id="GO:0000981">
    <property type="term" value="F:DNA-binding transcription factor activity, RNA polymerase II-specific"/>
    <property type="evidence" value="ECO:0007669"/>
    <property type="project" value="TreeGrafter"/>
</dbReference>
<dbReference type="PROSITE" id="PS51057">
    <property type="entry name" value="PAIRED_2"/>
    <property type="match status" value="1"/>
</dbReference>
<dbReference type="FunFam" id="1.10.10.10:FF:000013">
    <property type="entry name" value="Paired box 8 isoform 1"/>
    <property type="match status" value="1"/>
</dbReference>
<feature type="region of interest" description="Disordered" evidence="8">
    <location>
        <begin position="214"/>
        <end position="238"/>
    </location>
</feature>